<dbReference type="RefSeq" id="WP_131918473.1">
    <property type="nucleotide sequence ID" value="NZ_JAOQNU010000005.1"/>
</dbReference>
<dbReference type="OrthoDB" id="9771902at2"/>
<dbReference type="AlphaFoldDB" id="A0A4R2RSH0"/>
<comment type="caution">
    <text evidence="2">The sequence shown here is derived from an EMBL/GenBank/DDBJ whole genome shotgun (WGS) entry which is preliminary data.</text>
</comment>
<keyword evidence="3" id="KW-1185">Reference proteome</keyword>
<name>A0A4R2RSH0_9FIRM</name>
<dbReference type="EMBL" id="SLXT01000005">
    <property type="protein sequence ID" value="TCP67212.1"/>
    <property type="molecule type" value="Genomic_DNA"/>
</dbReference>
<feature type="compositionally biased region" description="Basic residues" evidence="1">
    <location>
        <begin position="21"/>
        <end position="31"/>
    </location>
</feature>
<dbReference type="Proteomes" id="UP000294813">
    <property type="component" value="Unassembled WGS sequence"/>
</dbReference>
<protein>
    <submittedName>
        <fullName evidence="2">Uncharacterized protein</fullName>
    </submittedName>
</protein>
<accession>A0A4R2RSH0</accession>
<feature type="region of interest" description="Disordered" evidence="1">
    <location>
        <begin position="21"/>
        <end position="80"/>
    </location>
</feature>
<evidence type="ECO:0000313" key="2">
    <source>
        <dbReference type="EMBL" id="TCP67212.1"/>
    </source>
</evidence>
<evidence type="ECO:0000313" key="3">
    <source>
        <dbReference type="Proteomes" id="UP000294813"/>
    </source>
</evidence>
<sequence length="239" mass="26259">MGGMVLHYSCYIGADPRFRYPKQAKQPKRAQRSNAAGEHSGNNRERNSGERTGTGGKRKAVKERTGNSKKAPLAVKKEHDAVDTMPSWELPVVIPLAPEDAFSAQPPDWDQIVQALRLDDLFVASVTEPLNPDDLDQVLAEHDLTAGAIVEQAPDWLVETERGTLLLKRACGEEAMAQAQRQVALLLEGGEEGMTRKDGSQHVQLLVSKYGEKVIPLGDYVYSLWAVRDDRDDSTLASG</sequence>
<evidence type="ECO:0000256" key="1">
    <source>
        <dbReference type="SAM" id="MobiDB-lite"/>
    </source>
</evidence>
<proteinExistence type="predicted"/>
<gene>
    <name evidence="2" type="ORF">EDD73_105107</name>
</gene>
<organism evidence="2 3">
    <name type="scientific">Heliophilum fasciatum</name>
    <dbReference type="NCBI Taxonomy" id="35700"/>
    <lineage>
        <taxon>Bacteria</taxon>
        <taxon>Bacillati</taxon>
        <taxon>Bacillota</taxon>
        <taxon>Clostridia</taxon>
        <taxon>Eubacteriales</taxon>
        <taxon>Heliobacteriaceae</taxon>
        <taxon>Heliophilum</taxon>
    </lineage>
</organism>
<reference evidence="2 3" key="1">
    <citation type="submission" date="2019-03" db="EMBL/GenBank/DDBJ databases">
        <title>Genomic Encyclopedia of Type Strains, Phase IV (KMG-IV): sequencing the most valuable type-strain genomes for metagenomic binning, comparative biology and taxonomic classification.</title>
        <authorList>
            <person name="Goeker M."/>
        </authorList>
    </citation>
    <scope>NUCLEOTIDE SEQUENCE [LARGE SCALE GENOMIC DNA]</scope>
    <source>
        <strain evidence="2 3">DSM 11170</strain>
    </source>
</reference>